<evidence type="ECO:0008006" key="6">
    <source>
        <dbReference type="Google" id="ProtNLM"/>
    </source>
</evidence>
<evidence type="ECO:0000313" key="5">
    <source>
        <dbReference type="Proteomes" id="UP001374579"/>
    </source>
</evidence>
<feature type="chain" id="PRO_5042886428" description="Ig-like domain-containing protein" evidence="3">
    <location>
        <begin position="23"/>
        <end position="237"/>
    </location>
</feature>
<reference evidence="4 5" key="1">
    <citation type="submission" date="2024-02" db="EMBL/GenBank/DDBJ databases">
        <title>Chromosome-scale genome assembly of the rough periwinkle Littorina saxatilis.</title>
        <authorList>
            <person name="De Jode A."/>
            <person name="Faria R."/>
            <person name="Formenti G."/>
            <person name="Sims Y."/>
            <person name="Smith T.P."/>
            <person name="Tracey A."/>
            <person name="Wood J.M.D."/>
            <person name="Zagrodzka Z.B."/>
            <person name="Johannesson K."/>
            <person name="Butlin R.K."/>
            <person name="Leder E.H."/>
        </authorList>
    </citation>
    <scope>NUCLEOTIDE SEQUENCE [LARGE SCALE GENOMIC DNA]</scope>
    <source>
        <strain evidence="4">Snail1</strain>
        <tissue evidence="4">Muscle</tissue>
    </source>
</reference>
<feature type="transmembrane region" description="Helical" evidence="2">
    <location>
        <begin position="135"/>
        <end position="158"/>
    </location>
</feature>
<evidence type="ECO:0000256" key="2">
    <source>
        <dbReference type="SAM" id="Phobius"/>
    </source>
</evidence>
<dbReference type="Gene3D" id="2.60.40.10">
    <property type="entry name" value="Immunoglobulins"/>
    <property type="match status" value="1"/>
</dbReference>
<feature type="compositionally biased region" description="Basic and acidic residues" evidence="1">
    <location>
        <begin position="226"/>
        <end position="237"/>
    </location>
</feature>
<evidence type="ECO:0000313" key="4">
    <source>
        <dbReference type="EMBL" id="KAK7089678.1"/>
    </source>
</evidence>
<accession>A0AAN9AMJ1</accession>
<dbReference type="InterPro" id="IPR013783">
    <property type="entry name" value="Ig-like_fold"/>
</dbReference>
<evidence type="ECO:0000256" key="3">
    <source>
        <dbReference type="SAM" id="SignalP"/>
    </source>
</evidence>
<keyword evidence="2" id="KW-0472">Membrane</keyword>
<name>A0AAN9AMJ1_9CAEN</name>
<keyword evidence="3" id="KW-0732">Signal</keyword>
<protein>
    <recommendedName>
        <fullName evidence="6">Ig-like domain-containing protein</fullName>
    </recommendedName>
</protein>
<organism evidence="4 5">
    <name type="scientific">Littorina saxatilis</name>
    <dbReference type="NCBI Taxonomy" id="31220"/>
    <lineage>
        <taxon>Eukaryota</taxon>
        <taxon>Metazoa</taxon>
        <taxon>Spiralia</taxon>
        <taxon>Lophotrochozoa</taxon>
        <taxon>Mollusca</taxon>
        <taxon>Gastropoda</taxon>
        <taxon>Caenogastropoda</taxon>
        <taxon>Littorinimorpha</taxon>
        <taxon>Littorinoidea</taxon>
        <taxon>Littorinidae</taxon>
        <taxon>Littorina</taxon>
    </lineage>
</organism>
<gene>
    <name evidence="4" type="ORF">V1264_024362</name>
</gene>
<keyword evidence="2" id="KW-0812">Transmembrane</keyword>
<comment type="caution">
    <text evidence="4">The sequence shown here is derived from an EMBL/GenBank/DDBJ whole genome shotgun (WGS) entry which is preliminary data.</text>
</comment>
<dbReference type="InterPro" id="IPR036179">
    <property type="entry name" value="Ig-like_dom_sf"/>
</dbReference>
<feature type="signal peptide" evidence="3">
    <location>
        <begin position="1"/>
        <end position="22"/>
    </location>
</feature>
<dbReference type="Proteomes" id="UP001374579">
    <property type="component" value="Unassembled WGS sequence"/>
</dbReference>
<sequence>MATMHVIATTVAIFFMTSSVSAATTKDVTIPYYGDAILSCFENATDMPGPGGRWFWITPGATVIDGPGSEFPKNVELVNKTEIHMLNVTKVDDDQFGYYTCVIINSMGNVTLMRWGVNVNGADFSALEEQYRESAIIGAIAAGVMLVVVGGACIIWNYRYSKRSRSGNSSERSSSIEDDLKKPSPHMYANEAYVSSHVVTPADIEMVETPDEKTNGSAAVTDGDDGEKNGGAESFRM</sequence>
<proteinExistence type="predicted"/>
<dbReference type="EMBL" id="JBAMIC010000833">
    <property type="protein sequence ID" value="KAK7089678.1"/>
    <property type="molecule type" value="Genomic_DNA"/>
</dbReference>
<feature type="region of interest" description="Disordered" evidence="1">
    <location>
        <begin position="164"/>
        <end position="183"/>
    </location>
</feature>
<dbReference type="SUPFAM" id="SSF48726">
    <property type="entry name" value="Immunoglobulin"/>
    <property type="match status" value="1"/>
</dbReference>
<dbReference type="AlphaFoldDB" id="A0AAN9AMJ1"/>
<keyword evidence="5" id="KW-1185">Reference proteome</keyword>
<evidence type="ECO:0000256" key="1">
    <source>
        <dbReference type="SAM" id="MobiDB-lite"/>
    </source>
</evidence>
<feature type="region of interest" description="Disordered" evidence="1">
    <location>
        <begin position="203"/>
        <end position="237"/>
    </location>
</feature>
<keyword evidence="2" id="KW-1133">Transmembrane helix</keyword>